<dbReference type="GO" id="GO:0003676">
    <property type="term" value="F:nucleic acid binding"/>
    <property type="evidence" value="ECO:0007669"/>
    <property type="project" value="InterPro"/>
</dbReference>
<evidence type="ECO:0000313" key="3">
    <source>
        <dbReference type="Proteomes" id="UP000825935"/>
    </source>
</evidence>
<dbReference type="InterPro" id="IPR012337">
    <property type="entry name" value="RNaseH-like_sf"/>
</dbReference>
<organism evidence="2 3">
    <name type="scientific">Ceratopteris richardii</name>
    <name type="common">Triangle waterfern</name>
    <dbReference type="NCBI Taxonomy" id="49495"/>
    <lineage>
        <taxon>Eukaryota</taxon>
        <taxon>Viridiplantae</taxon>
        <taxon>Streptophyta</taxon>
        <taxon>Embryophyta</taxon>
        <taxon>Tracheophyta</taxon>
        <taxon>Polypodiopsida</taxon>
        <taxon>Polypodiidae</taxon>
        <taxon>Polypodiales</taxon>
        <taxon>Pteridineae</taxon>
        <taxon>Pteridaceae</taxon>
        <taxon>Parkerioideae</taxon>
        <taxon>Ceratopteris</taxon>
    </lineage>
</organism>
<evidence type="ECO:0000313" key="2">
    <source>
        <dbReference type="EMBL" id="KAH7299214.1"/>
    </source>
</evidence>
<dbReference type="Gene3D" id="3.30.420.10">
    <property type="entry name" value="Ribonuclease H-like superfamily/Ribonuclease H"/>
    <property type="match status" value="1"/>
</dbReference>
<accession>A0A8T2RTZ9</accession>
<protein>
    <recommendedName>
        <fullName evidence="1">3'-5' exonuclease domain-containing protein</fullName>
    </recommendedName>
</protein>
<dbReference type="OMA" id="GATETHY"/>
<name>A0A8T2RTZ9_CERRI</name>
<dbReference type="OrthoDB" id="10261556at2759"/>
<sequence>MRTEVIMASFEGKNATCTSIILHPLADLSSSHPSVFVYDLKQNFFHSKGKSTAKFHAIRKQIIQSLPTSPEPGPATFVARCLEALKLLGCPHNEGFGHLLTCAFNRVGLTNCSPQDSAAAKKIAASSVYSILKGETNLGHRITAKIIVVFDVQLSDIADVMNIANDKNMQQVEALIEPLVISLIKSHSYNIASSLTKHLNLPNFSSEDFLARMVDEGDERLAGQWACHLGKDILCCLVHYCINAGMFKEAYKYVQNYQLSSTFPEARRLYKQSCLPVVLVKDTLGKARATADDGLPSKSPEEYKTNYLQLNDIISIEKVIWVDTQEGLNFATKHFNEVSVVGIDCEWKSVRARNVTVNKVSILQIATHEYVFVMDLLRLSEDHGSSLNMCIQSIFLSNCVLKLGYAIKSDLELLVESYSELECFCQCKSVLDLRSVVGTTITGGLSGLAKVVSGKGIDKEMRMTDWERRPLSTQQLHYAALDAGVLLFIFDRIEAIYGRPVSQIEWKQHVALFKARKICSEE</sequence>
<reference evidence="2" key="1">
    <citation type="submission" date="2021-08" db="EMBL/GenBank/DDBJ databases">
        <title>WGS assembly of Ceratopteris richardii.</title>
        <authorList>
            <person name="Marchant D.B."/>
            <person name="Chen G."/>
            <person name="Jenkins J."/>
            <person name="Shu S."/>
            <person name="Leebens-Mack J."/>
            <person name="Grimwood J."/>
            <person name="Schmutz J."/>
            <person name="Soltis P."/>
            <person name="Soltis D."/>
            <person name="Chen Z.-H."/>
        </authorList>
    </citation>
    <scope>NUCLEOTIDE SEQUENCE</scope>
    <source>
        <strain evidence="2">Whitten #5841</strain>
        <tissue evidence="2">Leaf</tissue>
    </source>
</reference>
<dbReference type="GO" id="GO:0006139">
    <property type="term" value="P:nucleobase-containing compound metabolic process"/>
    <property type="evidence" value="ECO:0007669"/>
    <property type="project" value="InterPro"/>
</dbReference>
<proteinExistence type="predicted"/>
<dbReference type="InterPro" id="IPR002562">
    <property type="entry name" value="3'-5'_exonuclease_dom"/>
</dbReference>
<dbReference type="Proteomes" id="UP000825935">
    <property type="component" value="Chromosome 24"/>
</dbReference>
<dbReference type="PANTHER" id="PTHR47765">
    <property type="entry name" value="3'-5' EXONUCLEASE DOMAIN-CONTAINING PROTEIN"/>
    <property type="match status" value="1"/>
</dbReference>
<dbReference type="InterPro" id="IPR036397">
    <property type="entry name" value="RNaseH_sf"/>
</dbReference>
<dbReference type="GO" id="GO:0008408">
    <property type="term" value="F:3'-5' exonuclease activity"/>
    <property type="evidence" value="ECO:0007669"/>
    <property type="project" value="InterPro"/>
</dbReference>
<comment type="caution">
    <text evidence="2">The sequence shown here is derived from an EMBL/GenBank/DDBJ whole genome shotgun (WGS) entry which is preliminary data.</text>
</comment>
<keyword evidence="3" id="KW-1185">Reference proteome</keyword>
<dbReference type="SUPFAM" id="SSF53098">
    <property type="entry name" value="Ribonuclease H-like"/>
    <property type="match status" value="1"/>
</dbReference>
<evidence type="ECO:0000259" key="1">
    <source>
        <dbReference type="Pfam" id="PF01612"/>
    </source>
</evidence>
<dbReference type="InterPro" id="IPR052408">
    <property type="entry name" value="Exonuclease_MUT-7-like"/>
</dbReference>
<dbReference type="AlphaFoldDB" id="A0A8T2RTZ9"/>
<dbReference type="Pfam" id="PF01612">
    <property type="entry name" value="DNA_pol_A_exo1"/>
    <property type="match status" value="1"/>
</dbReference>
<dbReference type="EMBL" id="CM035429">
    <property type="protein sequence ID" value="KAH7299214.1"/>
    <property type="molecule type" value="Genomic_DNA"/>
</dbReference>
<dbReference type="PANTHER" id="PTHR47765:SF2">
    <property type="entry name" value="EXONUCLEASE MUT-7 HOMOLOG"/>
    <property type="match status" value="1"/>
</dbReference>
<feature type="domain" description="3'-5' exonuclease" evidence="1">
    <location>
        <begin position="320"/>
        <end position="494"/>
    </location>
</feature>
<gene>
    <name evidence="2" type="ORF">KP509_24G000400</name>
</gene>